<organism evidence="2 3">
    <name type="scientific">Basidiobolus meristosporus CBS 931.73</name>
    <dbReference type="NCBI Taxonomy" id="1314790"/>
    <lineage>
        <taxon>Eukaryota</taxon>
        <taxon>Fungi</taxon>
        <taxon>Fungi incertae sedis</taxon>
        <taxon>Zoopagomycota</taxon>
        <taxon>Entomophthoromycotina</taxon>
        <taxon>Basidiobolomycetes</taxon>
        <taxon>Basidiobolales</taxon>
        <taxon>Basidiobolaceae</taxon>
        <taxon>Basidiobolus</taxon>
    </lineage>
</organism>
<evidence type="ECO:0000313" key="3">
    <source>
        <dbReference type="Proteomes" id="UP000193498"/>
    </source>
</evidence>
<evidence type="ECO:0000313" key="2">
    <source>
        <dbReference type="EMBL" id="ORX95244.1"/>
    </source>
</evidence>
<dbReference type="AlphaFoldDB" id="A0A1Y1YCB2"/>
<dbReference type="STRING" id="1314790.A0A1Y1YCB2"/>
<dbReference type="EMBL" id="MCFE01000182">
    <property type="protein sequence ID" value="ORX95244.1"/>
    <property type="molecule type" value="Genomic_DNA"/>
</dbReference>
<feature type="signal peptide" evidence="1">
    <location>
        <begin position="1"/>
        <end position="24"/>
    </location>
</feature>
<dbReference type="OrthoDB" id="5985073at2759"/>
<comment type="caution">
    <text evidence="2">The sequence shown here is derived from an EMBL/GenBank/DDBJ whole genome shotgun (WGS) entry which is preliminary data.</text>
</comment>
<name>A0A1Y1YCB2_9FUNG</name>
<protein>
    <submittedName>
        <fullName evidence="2">Uncharacterized protein</fullName>
    </submittedName>
</protein>
<dbReference type="InParanoid" id="A0A1Y1YCB2"/>
<gene>
    <name evidence="2" type="ORF">K493DRAFT_301605</name>
</gene>
<feature type="chain" id="PRO_5010983812" evidence="1">
    <location>
        <begin position="25"/>
        <end position="203"/>
    </location>
</feature>
<keyword evidence="3" id="KW-1185">Reference proteome</keyword>
<dbReference type="Proteomes" id="UP000193498">
    <property type="component" value="Unassembled WGS sequence"/>
</dbReference>
<sequence>MLSTFRFLLAVTLGLTLFSASVFAKEVKMTYYWVSEESDFAGPKNIQLRSCSGEVLATVNRQFAASARMEGTAILGNGKVINLQCDCNGGYSCFSFIDEKLYPYGQVLPPTTSPMAPPLMVEQLKGIKLPNGQIHNGCVRVDDQGWSFGDNQIDFMVGIKKYYVQMDNKYENLLNYIDIAHEECVPGVYKAPELARIALSVTF</sequence>
<proteinExistence type="predicted"/>
<accession>A0A1Y1YCB2</accession>
<reference evidence="2 3" key="1">
    <citation type="submission" date="2016-07" db="EMBL/GenBank/DDBJ databases">
        <title>Pervasive Adenine N6-methylation of Active Genes in Fungi.</title>
        <authorList>
            <consortium name="DOE Joint Genome Institute"/>
            <person name="Mondo S.J."/>
            <person name="Dannebaum R.O."/>
            <person name="Kuo R.C."/>
            <person name="Labutti K."/>
            <person name="Haridas S."/>
            <person name="Kuo A."/>
            <person name="Salamov A."/>
            <person name="Ahrendt S.R."/>
            <person name="Lipzen A."/>
            <person name="Sullivan W."/>
            <person name="Andreopoulos W.B."/>
            <person name="Clum A."/>
            <person name="Lindquist E."/>
            <person name="Daum C."/>
            <person name="Ramamoorthy G.K."/>
            <person name="Gryganskyi A."/>
            <person name="Culley D."/>
            <person name="Magnuson J.K."/>
            <person name="James T.Y."/>
            <person name="O'Malley M.A."/>
            <person name="Stajich J.E."/>
            <person name="Spatafora J.W."/>
            <person name="Visel A."/>
            <person name="Grigoriev I.V."/>
        </authorList>
    </citation>
    <scope>NUCLEOTIDE SEQUENCE [LARGE SCALE GENOMIC DNA]</scope>
    <source>
        <strain evidence="2 3">CBS 931.73</strain>
    </source>
</reference>
<evidence type="ECO:0000256" key="1">
    <source>
        <dbReference type="SAM" id="SignalP"/>
    </source>
</evidence>
<keyword evidence="1" id="KW-0732">Signal</keyword>